<accession>A0A9D4HKC2</accession>
<name>A0A9D4HKC2_DREPO</name>
<feature type="region of interest" description="Disordered" evidence="1">
    <location>
        <begin position="93"/>
        <end position="120"/>
    </location>
</feature>
<evidence type="ECO:0000256" key="1">
    <source>
        <dbReference type="SAM" id="MobiDB-lite"/>
    </source>
</evidence>
<organism evidence="2 3">
    <name type="scientific">Dreissena polymorpha</name>
    <name type="common">Zebra mussel</name>
    <name type="synonym">Mytilus polymorpha</name>
    <dbReference type="NCBI Taxonomy" id="45954"/>
    <lineage>
        <taxon>Eukaryota</taxon>
        <taxon>Metazoa</taxon>
        <taxon>Spiralia</taxon>
        <taxon>Lophotrochozoa</taxon>
        <taxon>Mollusca</taxon>
        <taxon>Bivalvia</taxon>
        <taxon>Autobranchia</taxon>
        <taxon>Heteroconchia</taxon>
        <taxon>Euheterodonta</taxon>
        <taxon>Imparidentia</taxon>
        <taxon>Neoheterodontei</taxon>
        <taxon>Myida</taxon>
        <taxon>Dreissenoidea</taxon>
        <taxon>Dreissenidae</taxon>
        <taxon>Dreissena</taxon>
    </lineage>
</organism>
<protein>
    <submittedName>
        <fullName evidence="2">Uncharacterized protein</fullName>
    </submittedName>
</protein>
<comment type="caution">
    <text evidence="2">The sequence shown here is derived from an EMBL/GenBank/DDBJ whole genome shotgun (WGS) entry which is preliminary data.</text>
</comment>
<evidence type="ECO:0000313" key="3">
    <source>
        <dbReference type="Proteomes" id="UP000828390"/>
    </source>
</evidence>
<sequence>MFNFIHIMKTDPPPVLTRKTPSPLTAANYIIKTNFIMTKFYEDWIINVTSEVLTSNVTSRVFLTSCDPVWISTKISLDKSKFHKDQTTSVSSRVLTRQNIDDGDRQKVIPKPHHENAVLR</sequence>
<keyword evidence="3" id="KW-1185">Reference proteome</keyword>
<evidence type="ECO:0000313" key="2">
    <source>
        <dbReference type="EMBL" id="KAH3719751.1"/>
    </source>
</evidence>
<reference evidence="2" key="1">
    <citation type="journal article" date="2019" name="bioRxiv">
        <title>The Genome of the Zebra Mussel, Dreissena polymorpha: A Resource for Invasive Species Research.</title>
        <authorList>
            <person name="McCartney M.A."/>
            <person name="Auch B."/>
            <person name="Kono T."/>
            <person name="Mallez S."/>
            <person name="Zhang Y."/>
            <person name="Obille A."/>
            <person name="Becker A."/>
            <person name="Abrahante J.E."/>
            <person name="Garbe J."/>
            <person name="Badalamenti J.P."/>
            <person name="Herman A."/>
            <person name="Mangelson H."/>
            <person name="Liachko I."/>
            <person name="Sullivan S."/>
            <person name="Sone E.D."/>
            <person name="Koren S."/>
            <person name="Silverstein K.A.T."/>
            <person name="Beckman K.B."/>
            <person name="Gohl D.M."/>
        </authorList>
    </citation>
    <scope>NUCLEOTIDE SEQUENCE</scope>
    <source>
        <strain evidence="2">Duluth1</strain>
        <tissue evidence="2">Whole animal</tissue>
    </source>
</reference>
<dbReference type="EMBL" id="JAIWYP010000013">
    <property type="protein sequence ID" value="KAH3719751.1"/>
    <property type="molecule type" value="Genomic_DNA"/>
</dbReference>
<feature type="compositionally biased region" description="Basic and acidic residues" evidence="1">
    <location>
        <begin position="99"/>
        <end position="120"/>
    </location>
</feature>
<gene>
    <name evidence="2" type="ORF">DPMN_062622</name>
</gene>
<proteinExistence type="predicted"/>
<dbReference type="AlphaFoldDB" id="A0A9D4HKC2"/>
<reference evidence="2" key="2">
    <citation type="submission" date="2020-11" db="EMBL/GenBank/DDBJ databases">
        <authorList>
            <person name="McCartney M.A."/>
            <person name="Auch B."/>
            <person name="Kono T."/>
            <person name="Mallez S."/>
            <person name="Becker A."/>
            <person name="Gohl D.M."/>
            <person name="Silverstein K.A.T."/>
            <person name="Koren S."/>
            <person name="Bechman K.B."/>
            <person name="Herman A."/>
            <person name="Abrahante J.E."/>
            <person name="Garbe J."/>
        </authorList>
    </citation>
    <scope>NUCLEOTIDE SEQUENCE</scope>
    <source>
        <strain evidence="2">Duluth1</strain>
        <tissue evidence="2">Whole animal</tissue>
    </source>
</reference>
<dbReference type="Proteomes" id="UP000828390">
    <property type="component" value="Unassembled WGS sequence"/>
</dbReference>